<dbReference type="EMBL" id="CMVM020000250">
    <property type="status" value="NOT_ANNOTATED_CDS"/>
    <property type="molecule type" value="Genomic_DNA"/>
</dbReference>
<evidence type="ECO:0000313" key="1">
    <source>
        <dbReference type="EnsemblMetazoa" id="OVOC8844.1"/>
    </source>
</evidence>
<dbReference type="Proteomes" id="UP000024404">
    <property type="component" value="Unassembled WGS sequence"/>
</dbReference>
<reference evidence="2" key="1">
    <citation type="submission" date="2013-10" db="EMBL/GenBank/DDBJ databases">
        <title>Genome sequencing of Onchocerca volvulus.</title>
        <authorList>
            <person name="Cotton J."/>
            <person name="Tsai J."/>
            <person name="Stanley E."/>
            <person name="Tracey A."/>
            <person name="Holroyd N."/>
            <person name="Lustigman S."/>
            <person name="Berriman M."/>
        </authorList>
    </citation>
    <scope>NUCLEOTIDE SEQUENCE</scope>
</reference>
<dbReference type="EnsemblMetazoa" id="OVOC8844.1">
    <property type="protein sequence ID" value="OVOC8844.1"/>
    <property type="gene ID" value="WBGene00245653"/>
</dbReference>
<evidence type="ECO:0000313" key="2">
    <source>
        <dbReference type="Proteomes" id="UP000024404"/>
    </source>
</evidence>
<sequence length="188" mass="21976">MLQIFDASSFIYLMSFECHKVITNNFFENVSHLWLCNWSLILITITRAYSISRKENLACLNYFQPKGSEKLSMTPTALQYFIWFIFHSGFFVTTHSYGRILKVKFGNFRNPEGNTGRFPCSNDKILALHSKNPSNNSCPENHHREFFLPFNYIKQCETSISDHFTMKFINDNKTLPVHINLKTLSILL</sequence>
<dbReference type="AlphaFoldDB" id="A0A8R1U1B0"/>
<proteinExistence type="predicted"/>
<keyword evidence="2" id="KW-1185">Reference proteome</keyword>
<accession>A0A8R1U1B0</accession>
<reference evidence="1" key="2">
    <citation type="submission" date="2022-06" db="UniProtKB">
        <authorList>
            <consortium name="EnsemblMetazoa"/>
        </authorList>
    </citation>
    <scope>IDENTIFICATION</scope>
</reference>
<name>A0A8R1U1B0_ONCVO</name>
<organism evidence="1 2">
    <name type="scientific">Onchocerca volvulus</name>
    <dbReference type="NCBI Taxonomy" id="6282"/>
    <lineage>
        <taxon>Eukaryota</taxon>
        <taxon>Metazoa</taxon>
        <taxon>Ecdysozoa</taxon>
        <taxon>Nematoda</taxon>
        <taxon>Chromadorea</taxon>
        <taxon>Rhabditida</taxon>
        <taxon>Spirurina</taxon>
        <taxon>Spiruromorpha</taxon>
        <taxon>Filarioidea</taxon>
        <taxon>Onchocercidae</taxon>
        <taxon>Onchocerca</taxon>
    </lineage>
</organism>
<protein>
    <submittedName>
        <fullName evidence="1">Uncharacterized protein</fullName>
    </submittedName>
</protein>